<dbReference type="PANTHER" id="PTHR48207">
    <property type="entry name" value="SUCCINATE--HYDROXYMETHYLGLUTARATE COA-TRANSFERASE"/>
    <property type="match status" value="1"/>
</dbReference>
<gene>
    <name evidence="2" type="ORF">W822_04750</name>
</gene>
<evidence type="ECO:0000256" key="1">
    <source>
        <dbReference type="ARBA" id="ARBA00022679"/>
    </source>
</evidence>
<evidence type="ECO:0000313" key="3">
    <source>
        <dbReference type="Proteomes" id="UP000018733"/>
    </source>
</evidence>
<evidence type="ECO:0000313" key="2">
    <source>
        <dbReference type="EMBL" id="ETF04461.1"/>
    </source>
</evidence>
<dbReference type="AlphaFoldDB" id="V8QX05"/>
<dbReference type="GO" id="GO:0008410">
    <property type="term" value="F:CoA-transferase activity"/>
    <property type="evidence" value="ECO:0007669"/>
    <property type="project" value="TreeGrafter"/>
</dbReference>
<protein>
    <submittedName>
        <fullName evidence="2">Formyl-CoA transferase</fullName>
    </submittedName>
</protein>
<dbReference type="InterPro" id="IPR003673">
    <property type="entry name" value="CoA-Trfase_fam_III"/>
</dbReference>
<dbReference type="Gene3D" id="3.30.1540.10">
    <property type="entry name" value="formyl-coa transferase, domain 3"/>
    <property type="match status" value="1"/>
</dbReference>
<organism evidence="2 3">
    <name type="scientific">Advenella kashmirensis W13003</name>
    <dbReference type="NCBI Taxonomy" id="1424334"/>
    <lineage>
        <taxon>Bacteria</taxon>
        <taxon>Pseudomonadati</taxon>
        <taxon>Pseudomonadota</taxon>
        <taxon>Betaproteobacteria</taxon>
        <taxon>Burkholderiales</taxon>
        <taxon>Alcaligenaceae</taxon>
    </lineage>
</organism>
<dbReference type="HOGENOM" id="CLU_033975_2_3_4"/>
<dbReference type="RefSeq" id="WP_024004013.1">
    <property type="nucleotide sequence ID" value="NZ_KI650979.1"/>
</dbReference>
<dbReference type="Proteomes" id="UP000018733">
    <property type="component" value="Unassembled WGS sequence"/>
</dbReference>
<dbReference type="PATRIC" id="fig|1424334.3.peg.962"/>
<dbReference type="Gene3D" id="3.40.50.10540">
    <property type="entry name" value="Crotonobetainyl-coa:carnitine coa-transferase, domain 1"/>
    <property type="match status" value="1"/>
</dbReference>
<reference evidence="2 3" key="1">
    <citation type="journal article" date="2014" name="Genome Announc.">
        <title>Draft Genome Sequence of Advenella kashmirensis Strain W13003, a Polycyclic Aromatic Hydrocarbon-Degrading Bacterium.</title>
        <authorList>
            <person name="Wang X."/>
            <person name="Jin D."/>
            <person name="Zhou L."/>
            <person name="Wu L."/>
            <person name="An W."/>
            <person name="Zhao L."/>
        </authorList>
    </citation>
    <scope>NUCLEOTIDE SEQUENCE [LARGE SCALE GENOMIC DNA]</scope>
    <source>
        <strain evidence="2 3">W13003</strain>
    </source>
</reference>
<dbReference type="OrthoDB" id="8523055at2"/>
<dbReference type="InterPro" id="IPR050483">
    <property type="entry name" value="CoA-transferase_III_domain"/>
</dbReference>
<dbReference type="Pfam" id="PF02515">
    <property type="entry name" value="CoA_transf_3"/>
    <property type="match status" value="1"/>
</dbReference>
<keyword evidence="1 2" id="KW-0808">Transferase</keyword>
<sequence length="406" mass="44339">MNTTQYPLEGLTVLDLGQVYQGPYCGFLLALAGARVIKIEPPTGDSVRNRSDAPGGVSLSFAMLNSNKEGMTLDLKTEAGREVLLELVEHADILLENFAPGVMEKLGLGPDQLHQRNPRLIYASGSGYGSTGPYRDVLAMDLTIQAIGGIMSVTGFPDGPPVKAGAAVSDFLGGSHLYGAVLTALMSRERTGQGCVVETAMFDMCYHPLASNLSMFHKQKQQIPRTGNRHGGLSVVPYNVYPASDGYVAIICVKDNHWRTLTRAMGRPELGMDPRYATNQARADAIDEVDELVSAWTQLHAKEDIFQISQRERFPAAPVRDLLELSRDPHLHQRGSLQDMDHPVLGSVALPHSPIRFRDVPRMPLRPSPGLGQDNVAVLADVLKLSEDQIERFSEQGAFGCRKTRL</sequence>
<keyword evidence="3" id="KW-1185">Reference proteome</keyword>
<dbReference type="InterPro" id="IPR023606">
    <property type="entry name" value="CoA-Trfase_III_dom_1_sf"/>
</dbReference>
<dbReference type="SUPFAM" id="SSF89796">
    <property type="entry name" value="CoA-transferase family III (CaiB/BaiF)"/>
    <property type="match status" value="1"/>
</dbReference>
<accession>V8QX05</accession>
<proteinExistence type="predicted"/>
<comment type="caution">
    <text evidence="2">The sequence shown here is derived from an EMBL/GenBank/DDBJ whole genome shotgun (WGS) entry which is preliminary data.</text>
</comment>
<dbReference type="PANTHER" id="PTHR48207:SF3">
    <property type="entry name" value="SUCCINATE--HYDROXYMETHYLGLUTARATE COA-TRANSFERASE"/>
    <property type="match status" value="1"/>
</dbReference>
<dbReference type="InterPro" id="IPR044855">
    <property type="entry name" value="CoA-Trfase_III_dom3_sf"/>
</dbReference>
<dbReference type="STRING" id="1424334.W822_04750"/>
<dbReference type="EMBL" id="AYXT01000001">
    <property type="protein sequence ID" value="ETF04461.1"/>
    <property type="molecule type" value="Genomic_DNA"/>
</dbReference>
<name>V8QX05_9BURK</name>
<dbReference type="eggNOG" id="COG1804">
    <property type="taxonomic scope" value="Bacteria"/>
</dbReference>